<accession>A0A5Q0H0H9</accession>
<dbReference type="AlphaFoldDB" id="A0A5Q0H0H9"/>
<dbReference type="PROSITE" id="PS00622">
    <property type="entry name" value="HTH_LUXR_1"/>
    <property type="match status" value="1"/>
</dbReference>
<organism evidence="5 6">
    <name type="scientific">Saccharothrix syringae</name>
    <name type="common">Nocardiopsis syringae</name>
    <dbReference type="NCBI Taxonomy" id="103733"/>
    <lineage>
        <taxon>Bacteria</taxon>
        <taxon>Bacillati</taxon>
        <taxon>Actinomycetota</taxon>
        <taxon>Actinomycetes</taxon>
        <taxon>Pseudonocardiales</taxon>
        <taxon>Pseudonocardiaceae</taxon>
        <taxon>Saccharothrix</taxon>
    </lineage>
</organism>
<dbReference type="SUPFAM" id="SSF48452">
    <property type="entry name" value="TPR-like"/>
    <property type="match status" value="1"/>
</dbReference>
<feature type="domain" description="HTH luxR-type" evidence="4">
    <location>
        <begin position="850"/>
        <end position="915"/>
    </location>
</feature>
<evidence type="ECO:0000313" key="5">
    <source>
        <dbReference type="EMBL" id="QFZ19270.1"/>
    </source>
</evidence>
<protein>
    <submittedName>
        <fullName evidence="5">Helix-turn-helix transcriptional regulator</fullName>
    </submittedName>
</protein>
<dbReference type="GO" id="GO:0005524">
    <property type="term" value="F:ATP binding"/>
    <property type="evidence" value="ECO:0007669"/>
    <property type="project" value="UniProtKB-KW"/>
</dbReference>
<dbReference type="GO" id="GO:0004016">
    <property type="term" value="F:adenylate cyclase activity"/>
    <property type="evidence" value="ECO:0007669"/>
    <property type="project" value="TreeGrafter"/>
</dbReference>
<keyword evidence="1" id="KW-0547">Nucleotide-binding</keyword>
<dbReference type="EMBL" id="CP034550">
    <property type="protein sequence ID" value="QFZ19270.1"/>
    <property type="molecule type" value="Genomic_DNA"/>
</dbReference>
<dbReference type="SUPFAM" id="SSF46894">
    <property type="entry name" value="C-terminal effector domain of the bipartite response regulators"/>
    <property type="match status" value="1"/>
</dbReference>
<keyword evidence="6" id="KW-1185">Reference proteome</keyword>
<dbReference type="Pfam" id="PF00196">
    <property type="entry name" value="GerE"/>
    <property type="match status" value="1"/>
</dbReference>
<dbReference type="PRINTS" id="PR00038">
    <property type="entry name" value="HTHLUXR"/>
</dbReference>
<keyword evidence="2" id="KW-0067">ATP-binding</keyword>
<dbReference type="SUPFAM" id="SSF52540">
    <property type="entry name" value="P-loop containing nucleoside triphosphate hydrolases"/>
    <property type="match status" value="1"/>
</dbReference>
<dbReference type="PANTHER" id="PTHR16305">
    <property type="entry name" value="TESTICULAR SOLUBLE ADENYLYL CYCLASE"/>
    <property type="match status" value="1"/>
</dbReference>
<dbReference type="Proteomes" id="UP000325787">
    <property type="component" value="Chromosome"/>
</dbReference>
<dbReference type="InterPro" id="IPR011990">
    <property type="entry name" value="TPR-like_helical_dom_sf"/>
</dbReference>
<dbReference type="SMART" id="SM00421">
    <property type="entry name" value="HTH_LUXR"/>
    <property type="match status" value="1"/>
</dbReference>
<dbReference type="Gene3D" id="1.25.40.10">
    <property type="entry name" value="Tetratricopeptide repeat domain"/>
    <property type="match status" value="1"/>
</dbReference>
<evidence type="ECO:0000259" key="4">
    <source>
        <dbReference type="PROSITE" id="PS50043"/>
    </source>
</evidence>
<sequence length="937" mass="99755">MPIVQFIAMGDRLFALVERNHQLDVLKGMLRNSAGKGCVVLVRGPVGGGKTALLHAFSEHAADVGAHWVEVAAGSSATGCPGLLDQLAAAVGLPGGGPAAAVEALREAAGRVPLVVAVDDLHRADEDFLAPVPELAGRLSAAGVLLVLVCATAPGNRWGAVHAELLRQPRFRSVRVSPLSPAGVGDLLHRYLKAGAPGSRDVPESLAATCHAVTGGNPLLVRAVAEDLRAADRPDRAAPWKGEAFTEAVLACLRRCGPDTTRVARGLAVLGAAASPGVLARMLDLDEALTGRHLDALAEMGLLVDDGAPAFRHPAGWGAVLSSVDPGTRAGLHARAATARHELGAPSVDVAAHLLAAGRAPGPWAVAVLRDAAGQAVNDDLVLAVRCLELARELCADERERAEVTARLVEVGWWLDPAKAAGRLPCLTEALADGRIDDHDAVVLGGQLFWHGRIDEAVEVFDRLVRDHDIDPGADAELRVMRLWMGFSCPALLPHVPEARSSRPATAPAVTTASEAGLRALEVLNELFVEGPRDDLVEEATRILEVCSLRHMSLGPSRFALQVLVHADRLEEAGQWCDTLLDGADERGAPSWQAIFVDIRARIALLEGRLPDAERYAREALDLITPRGWGVVVGAPLSTLVQALVAMGRYAEAAVELDRPVPPAMFRTRWGVEYLHTRGHYYLGTRRLRAALGDFLSAGETLARWGLDSPALLPWRSGAAEAYLRAGEPEQALRLLAEQAGRPGGRGRRLLGVAGRIRAGATPLAERARVARAAVEDLEACGAQLELARALACLAESHRVLGDSRRARMVVRRALHIADVCGAEPLVAELTANSSGHIAPAGEPAEAGRDAHGIAALSEAERRVAELAFKGHTNKEIARTLHVTISTVEQHLTRVYRKLNVRRRTDLPVDLELPTPRSSSWSDGAQVEPDDRRSYKM</sequence>
<name>A0A5Q0H0H9_SACSY</name>
<dbReference type="Gene3D" id="3.40.50.300">
    <property type="entry name" value="P-loop containing nucleotide triphosphate hydrolases"/>
    <property type="match status" value="1"/>
</dbReference>
<dbReference type="GO" id="GO:0006355">
    <property type="term" value="P:regulation of DNA-templated transcription"/>
    <property type="evidence" value="ECO:0007669"/>
    <property type="project" value="InterPro"/>
</dbReference>
<proteinExistence type="predicted"/>
<dbReference type="Gene3D" id="1.10.10.10">
    <property type="entry name" value="Winged helix-like DNA-binding domain superfamily/Winged helix DNA-binding domain"/>
    <property type="match status" value="1"/>
</dbReference>
<dbReference type="InterPro" id="IPR036388">
    <property type="entry name" value="WH-like_DNA-bd_sf"/>
</dbReference>
<dbReference type="PANTHER" id="PTHR16305:SF35">
    <property type="entry name" value="TRANSCRIPTIONAL ACTIVATOR DOMAIN"/>
    <property type="match status" value="1"/>
</dbReference>
<dbReference type="InterPro" id="IPR016032">
    <property type="entry name" value="Sig_transdc_resp-reg_C-effctor"/>
</dbReference>
<dbReference type="PROSITE" id="PS50043">
    <property type="entry name" value="HTH_LUXR_2"/>
    <property type="match status" value="1"/>
</dbReference>
<dbReference type="GO" id="GO:0005737">
    <property type="term" value="C:cytoplasm"/>
    <property type="evidence" value="ECO:0007669"/>
    <property type="project" value="TreeGrafter"/>
</dbReference>
<evidence type="ECO:0000256" key="2">
    <source>
        <dbReference type="ARBA" id="ARBA00022840"/>
    </source>
</evidence>
<reference evidence="6" key="1">
    <citation type="journal article" date="2021" name="Curr. Microbiol.">
        <title>Complete genome of nocamycin-producing strain Saccharothrix syringae NRRL B-16468 reveals the biosynthetic potential for secondary metabolites.</title>
        <authorList>
            <person name="Mo X."/>
            <person name="Yang S."/>
        </authorList>
    </citation>
    <scope>NUCLEOTIDE SEQUENCE [LARGE SCALE GENOMIC DNA]</scope>
    <source>
        <strain evidence="6">ATCC 51364 / DSM 43886 / JCM 6844 / KCTC 9398 / NBRC 14523 / NRRL B-16468 / INA 2240</strain>
    </source>
</reference>
<gene>
    <name evidence="5" type="ORF">EKG83_19120</name>
</gene>
<dbReference type="KEGG" id="ssyi:EKG83_19120"/>
<dbReference type="InterPro" id="IPR041664">
    <property type="entry name" value="AAA_16"/>
</dbReference>
<evidence type="ECO:0000256" key="3">
    <source>
        <dbReference type="SAM" id="MobiDB-lite"/>
    </source>
</evidence>
<dbReference type="CDD" id="cd06170">
    <property type="entry name" value="LuxR_C_like"/>
    <property type="match status" value="1"/>
</dbReference>
<evidence type="ECO:0000256" key="1">
    <source>
        <dbReference type="ARBA" id="ARBA00022741"/>
    </source>
</evidence>
<dbReference type="InterPro" id="IPR000792">
    <property type="entry name" value="Tscrpt_reg_LuxR_C"/>
</dbReference>
<feature type="region of interest" description="Disordered" evidence="3">
    <location>
        <begin position="910"/>
        <end position="937"/>
    </location>
</feature>
<dbReference type="GO" id="GO:0003677">
    <property type="term" value="F:DNA binding"/>
    <property type="evidence" value="ECO:0007669"/>
    <property type="project" value="InterPro"/>
</dbReference>
<dbReference type="Pfam" id="PF13191">
    <property type="entry name" value="AAA_16"/>
    <property type="match status" value="1"/>
</dbReference>
<evidence type="ECO:0000313" key="6">
    <source>
        <dbReference type="Proteomes" id="UP000325787"/>
    </source>
</evidence>
<dbReference type="InterPro" id="IPR027417">
    <property type="entry name" value="P-loop_NTPase"/>
</dbReference>